<evidence type="ECO:0000256" key="1">
    <source>
        <dbReference type="SAM" id="MobiDB-lite"/>
    </source>
</evidence>
<feature type="compositionally biased region" description="Basic and acidic residues" evidence="1">
    <location>
        <begin position="1"/>
        <end position="11"/>
    </location>
</feature>
<accession>A0A395J4G5</accession>
<feature type="compositionally biased region" description="Polar residues" evidence="1">
    <location>
        <begin position="32"/>
        <end position="44"/>
    </location>
</feature>
<feature type="compositionally biased region" description="Acidic residues" evidence="1">
    <location>
        <begin position="73"/>
        <end position="84"/>
    </location>
</feature>
<reference evidence="2 3" key="1">
    <citation type="submission" date="2018-06" db="EMBL/GenBank/DDBJ databases">
        <title>Genome Sequence of the Brown Rot Fungal Pathogen Monilinia fructigena.</title>
        <authorList>
            <person name="Landi L."/>
            <person name="De Miccolis Angelini R.M."/>
            <person name="Pollastro S."/>
            <person name="Abate D."/>
            <person name="Faretra F."/>
            <person name="Romanazzi G."/>
        </authorList>
    </citation>
    <scope>NUCLEOTIDE SEQUENCE [LARGE SCALE GENOMIC DNA]</scope>
    <source>
        <strain evidence="2 3">Mfrg269</strain>
    </source>
</reference>
<feature type="region of interest" description="Disordered" evidence="1">
    <location>
        <begin position="1"/>
        <end position="232"/>
    </location>
</feature>
<evidence type="ECO:0000313" key="3">
    <source>
        <dbReference type="Proteomes" id="UP000249056"/>
    </source>
</evidence>
<keyword evidence="3" id="KW-1185">Reference proteome</keyword>
<gene>
    <name evidence="2" type="ORF">DID88_008010</name>
</gene>
<dbReference type="AlphaFoldDB" id="A0A395J4G5"/>
<feature type="compositionally biased region" description="Acidic residues" evidence="1">
    <location>
        <begin position="213"/>
        <end position="225"/>
    </location>
</feature>
<organism evidence="2 3">
    <name type="scientific">Monilinia fructigena</name>
    <dbReference type="NCBI Taxonomy" id="38457"/>
    <lineage>
        <taxon>Eukaryota</taxon>
        <taxon>Fungi</taxon>
        <taxon>Dikarya</taxon>
        <taxon>Ascomycota</taxon>
        <taxon>Pezizomycotina</taxon>
        <taxon>Leotiomycetes</taxon>
        <taxon>Helotiales</taxon>
        <taxon>Sclerotiniaceae</taxon>
        <taxon>Monilinia</taxon>
    </lineage>
</organism>
<dbReference type="Proteomes" id="UP000249056">
    <property type="component" value="Unassembled WGS sequence"/>
</dbReference>
<feature type="region of interest" description="Disordered" evidence="1">
    <location>
        <begin position="244"/>
        <end position="287"/>
    </location>
</feature>
<dbReference type="OrthoDB" id="3439676at2759"/>
<dbReference type="EMBL" id="QKRW01000004">
    <property type="protein sequence ID" value="RAL67241.1"/>
    <property type="molecule type" value="Genomic_DNA"/>
</dbReference>
<proteinExistence type="predicted"/>
<comment type="caution">
    <text evidence="2">The sequence shown here is derived from an EMBL/GenBank/DDBJ whole genome shotgun (WGS) entry which is preliminary data.</text>
</comment>
<feature type="compositionally biased region" description="Basic residues" evidence="1">
    <location>
        <begin position="45"/>
        <end position="60"/>
    </location>
</feature>
<evidence type="ECO:0000313" key="2">
    <source>
        <dbReference type="EMBL" id="RAL67241.1"/>
    </source>
</evidence>
<protein>
    <submittedName>
        <fullName evidence="2">Uncharacterized protein</fullName>
    </submittedName>
</protein>
<sequence>MPTTRSQDKRNTLRSNAQMAKRGAAATKEDTSSAAMLNGVMNNSRTRHKQATKQAIKHPQRPVPERPEYRADFEEEEEEEEEEALQAPLLANQSGLDAENMTAELETHQPQSPVRRKSTERSPTQSRQEVKNKRKRKAQDSLEPQNSSQKRKRDRTYILCLAPQKTKPILKGNSETKPKPAINPIKRGRGCPRKVVHDQVISQDEPVARANDEPEEEVENSDVELPDLQNIGKVVPKRIQQIPEDDGDETINHPLSAQTTNEDIDKGGVEDDGEHADLGENVAEDEGGGSKIYDILQSPSPVKVHLPMTREQYQESGRNAKKVSGNYANGIYKNGVRPPQGYPGHRESAAKEAREVSEVEDDQIYEKLAAWGGIIDDQFFPKIRTILNRLGCIESRGTWKAKAEISRKILSASGKKMERCLNKLLEHYQKISKHAIDEDNEPIKPKLNQTLTELLMS</sequence>
<feature type="compositionally biased region" description="Basic and acidic residues" evidence="1">
    <location>
        <begin position="63"/>
        <end position="72"/>
    </location>
</feature>
<name>A0A395J4G5_9HELO</name>